<dbReference type="PANTHER" id="PTHR47159:SF6">
    <property type="entry name" value="CRAL-TRIO DOMAIN-CONTAINING PROTEIN"/>
    <property type="match status" value="1"/>
</dbReference>
<dbReference type="Gene3D" id="2.60.120.680">
    <property type="entry name" value="GOLD domain"/>
    <property type="match status" value="1"/>
</dbReference>
<accession>A0A8S1GWA7</accession>
<dbReference type="CDD" id="cd00170">
    <property type="entry name" value="SEC14"/>
    <property type="match status" value="1"/>
</dbReference>
<dbReference type="Proteomes" id="UP000835052">
    <property type="component" value="Unassembled WGS sequence"/>
</dbReference>
<reference evidence="2" key="1">
    <citation type="submission" date="2020-10" db="EMBL/GenBank/DDBJ databases">
        <authorList>
            <person name="Kikuchi T."/>
        </authorList>
    </citation>
    <scope>NUCLEOTIDE SEQUENCE</scope>
    <source>
        <strain evidence="2">NKZ352</strain>
    </source>
</reference>
<protein>
    <recommendedName>
        <fullName evidence="1">CRAL-TRIO domain-containing protein</fullName>
    </recommendedName>
</protein>
<dbReference type="InterPro" id="IPR058960">
    <property type="entry name" value="Ctg-1-like_C"/>
</dbReference>
<dbReference type="PROSITE" id="PS50191">
    <property type="entry name" value="CRAL_TRIO"/>
    <property type="match status" value="1"/>
</dbReference>
<evidence type="ECO:0000259" key="1">
    <source>
        <dbReference type="PROSITE" id="PS50191"/>
    </source>
</evidence>
<dbReference type="InterPro" id="IPR036865">
    <property type="entry name" value="CRAL-TRIO_dom_sf"/>
</dbReference>
<proteinExistence type="predicted"/>
<dbReference type="InterPro" id="IPR001251">
    <property type="entry name" value="CRAL-TRIO_dom"/>
</dbReference>
<name>A0A8S1GWA7_9PELO</name>
<dbReference type="EMBL" id="CAJGYM010000006">
    <property type="protein sequence ID" value="CAD6187324.1"/>
    <property type="molecule type" value="Genomic_DNA"/>
</dbReference>
<gene>
    <name evidence="2" type="ORF">CAUJ_LOCUS3243</name>
</gene>
<dbReference type="InterPro" id="IPR053302">
    <property type="entry name" value="CRAL-TRIO_domain"/>
</dbReference>
<feature type="domain" description="CRAL-TRIO" evidence="1">
    <location>
        <begin position="90"/>
        <end position="267"/>
    </location>
</feature>
<dbReference type="PANTHER" id="PTHR47159">
    <property type="entry name" value="PROTEIN CBG07705-RELATED"/>
    <property type="match status" value="1"/>
</dbReference>
<dbReference type="Pfam" id="PF00650">
    <property type="entry name" value="CRAL_TRIO"/>
    <property type="match status" value="1"/>
</dbReference>
<dbReference type="Pfam" id="PF25883">
    <property type="entry name" value="F28H7_8_C"/>
    <property type="match status" value="1"/>
</dbReference>
<evidence type="ECO:0000313" key="3">
    <source>
        <dbReference type="Proteomes" id="UP000835052"/>
    </source>
</evidence>
<dbReference type="SUPFAM" id="SSF101576">
    <property type="entry name" value="Supernatant protein factor (SPF), C-terminal domain"/>
    <property type="match status" value="1"/>
</dbReference>
<dbReference type="OrthoDB" id="3881at2759"/>
<comment type="caution">
    <text evidence="2">The sequence shown here is derived from an EMBL/GenBank/DDBJ whole genome shotgun (WGS) entry which is preliminary data.</text>
</comment>
<dbReference type="SMART" id="SM00516">
    <property type="entry name" value="SEC14"/>
    <property type="match status" value="1"/>
</dbReference>
<dbReference type="SUPFAM" id="SSF52087">
    <property type="entry name" value="CRAL/TRIO domain"/>
    <property type="match status" value="1"/>
</dbReference>
<organism evidence="2 3">
    <name type="scientific">Caenorhabditis auriculariae</name>
    <dbReference type="NCBI Taxonomy" id="2777116"/>
    <lineage>
        <taxon>Eukaryota</taxon>
        <taxon>Metazoa</taxon>
        <taxon>Ecdysozoa</taxon>
        <taxon>Nematoda</taxon>
        <taxon>Chromadorea</taxon>
        <taxon>Rhabditida</taxon>
        <taxon>Rhabditina</taxon>
        <taxon>Rhabditomorpha</taxon>
        <taxon>Rhabditoidea</taxon>
        <taxon>Rhabditidae</taxon>
        <taxon>Peloderinae</taxon>
        <taxon>Caenorhabditis</taxon>
    </lineage>
</organism>
<keyword evidence="3" id="KW-1185">Reference proteome</keyword>
<evidence type="ECO:0000313" key="2">
    <source>
        <dbReference type="EMBL" id="CAD6187324.1"/>
    </source>
</evidence>
<dbReference type="InterPro" id="IPR036598">
    <property type="entry name" value="GOLD_dom_sf"/>
</dbReference>
<sequence length="478" mass="55708">MTKNVISPFGEPLNEDAKKLIKEIRLKINQPIHPNFDTDFNIYRFALAAEKVYKKDKEIISHASKALNNHLRIRKALNLDAEKILNFDENPIFQKKLMPRGDISDKCDGHNRLLWYIEYATITVESIAHSIQSSQACKYQFWQFEYMLRRVMEQEEKSGKLSSLRHIIDMNGYEINPFTMLFVTSGTLAYYSQLFHYENYPELVTPVDMVNIAKWIHVPYKLAKSMMPAGFADKFRLHDNQYLKNLTEDIPLEYIPTSLGGTDNTYKCIGAEKVEPKDYWTPSNTELVNALETFHVPARKTRHITLNLQTAKTLSWYFRTDGDIYFGIFYEDEEEFKSRKESELNIDALEMVYPWLKLSAKLVHEMDTLKCERVGRYHIVFCNKHSWISRRNVDFFAQKETLSDCILMKLCHPHPFEALNSKRNETSGRERMATSTKHLDCSYRPPFASSSSVASSYGLIDNYLSNLHSPSLFTTDNK</sequence>
<dbReference type="Gene3D" id="3.40.525.10">
    <property type="entry name" value="CRAL-TRIO lipid binding domain"/>
    <property type="match status" value="1"/>
</dbReference>
<dbReference type="AlphaFoldDB" id="A0A8S1GWA7"/>